<evidence type="ECO:0000256" key="1">
    <source>
        <dbReference type="SAM" id="Phobius"/>
    </source>
</evidence>
<reference evidence="2" key="1">
    <citation type="submission" date="2020-03" db="EMBL/GenBank/DDBJ databases">
        <title>The deep terrestrial virosphere.</title>
        <authorList>
            <person name="Holmfeldt K."/>
            <person name="Nilsson E."/>
            <person name="Simone D."/>
            <person name="Lopez-Fernandez M."/>
            <person name="Wu X."/>
            <person name="de Brujin I."/>
            <person name="Lundin D."/>
            <person name="Andersson A."/>
            <person name="Bertilsson S."/>
            <person name="Dopson M."/>
        </authorList>
    </citation>
    <scope>NUCLEOTIDE SEQUENCE</scope>
    <source>
        <strain evidence="2">MM415B02940</strain>
    </source>
</reference>
<sequence length="63" mass="7018">MKKWWASKTLWLNVLATIITIIQALQGQAWVNPEYQILVLAILNAIVRLLTNTSISGTPASKI</sequence>
<keyword evidence="1" id="KW-1133">Transmembrane helix</keyword>
<proteinExistence type="predicted"/>
<dbReference type="AlphaFoldDB" id="A0A6M3L1D3"/>
<keyword evidence="1" id="KW-0812">Transmembrane</keyword>
<evidence type="ECO:0000313" key="2">
    <source>
        <dbReference type="EMBL" id="QJA87612.1"/>
    </source>
</evidence>
<protein>
    <submittedName>
        <fullName evidence="2">Uncharacterized protein</fullName>
    </submittedName>
</protein>
<dbReference type="EMBL" id="MT142720">
    <property type="protein sequence ID" value="QJA87612.1"/>
    <property type="molecule type" value="Genomic_DNA"/>
</dbReference>
<accession>A0A6M3L1D3</accession>
<feature type="transmembrane region" description="Helical" evidence="1">
    <location>
        <begin position="37"/>
        <end position="55"/>
    </location>
</feature>
<organism evidence="2">
    <name type="scientific">viral metagenome</name>
    <dbReference type="NCBI Taxonomy" id="1070528"/>
    <lineage>
        <taxon>unclassified sequences</taxon>
        <taxon>metagenomes</taxon>
        <taxon>organismal metagenomes</taxon>
    </lineage>
</organism>
<gene>
    <name evidence="2" type="ORF">MM415B02940_0012</name>
</gene>
<keyword evidence="1" id="KW-0472">Membrane</keyword>
<name>A0A6M3L1D3_9ZZZZ</name>